<dbReference type="Proteomes" id="UP000789759">
    <property type="component" value="Unassembled WGS sequence"/>
</dbReference>
<dbReference type="PROSITE" id="PS50005">
    <property type="entry name" value="TPR"/>
    <property type="match status" value="5"/>
</dbReference>
<comment type="caution">
    <text evidence="4">The sequence shown here is derived from an EMBL/GenBank/DDBJ whole genome shotgun (WGS) entry which is preliminary data.</text>
</comment>
<dbReference type="Pfam" id="PF00515">
    <property type="entry name" value="TPR_1"/>
    <property type="match status" value="1"/>
</dbReference>
<evidence type="ECO:0000256" key="1">
    <source>
        <dbReference type="ARBA" id="ARBA00022737"/>
    </source>
</evidence>
<dbReference type="SUPFAM" id="SSF57850">
    <property type="entry name" value="RING/U-box"/>
    <property type="match status" value="1"/>
</dbReference>
<dbReference type="PANTHER" id="PTHR44858:SF1">
    <property type="entry name" value="UDP-N-ACETYLGLUCOSAMINE--PEPTIDE N-ACETYLGLUCOSAMINYLTRANSFERASE SPINDLY-RELATED"/>
    <property type="match status" value="1"/>
</dbReference>
<reference evidence="4" key="1">
    <citation type="submission" date="2021-06" db="EMBL/GenBank/DDBJ databases">
        <authorList>
            <person name="Kallberg Y."/>
            <person name="Tangrot J."/>
            <person name="Rosling A."/>
        </authorList>
    </citation>
    <scope>NUCLEOTIDE SEQUENCE</scope>
    <source>
        <strain evidence="4">FL966</strain>
    </source>
</reference>
<dbReference type="EMBL" id="CAJVQA010005154">
    <property type="protein sequence ID" value="CAG8614373.1"/>
    <property type="molecule type" value="Genomic_DNA"/>
</dbReference>
<dbReference type="OrthoDB" id="629492at2759"/>
<keyword evidence="5" id="KW-1185">Reference proteome</keyword>
<dbReference type="InterPro" id="IPR019734">
    <property type="entry name" value="TPR_rpt"/>
</dbReference>
<dbReference type="PANTHER" id="PTHR44858">
    <property type="entry name" value="TETRATRICOPEPTIDE REPEAT PROTEIN 6"/>
    <property type="match status" value="1"/>
</dbReference>
<evidence type="ECO:0000313" key="4">
    <source>
        <dbReference type="EMBL" id="CAG8614373.1"/>
    </source>
</evidence>
<accession>A0A9N9GNF7</accession>
<evidence type="ECO:0000256" key="3">
    <source>
        <dbReference type="PROSITE-ProRule" id="PRU00339"/>
    </source>
</evidence>
<sequence>MFSNSDTGKLDDPKEAISRANNLMKDFSEPSNLFEFKLLVEDLRLKFPAKLLINALKLLSDVSLFDYYTEDIIAHFELHLRTWAATLEKVIYSTIVLNQEFYDKLYSSLVSFIDIHYHITLFFKQQVNLDNAGDDYSNFQNYNINFLLIHLRDCLHSIRKNETSSDEFLRYGKDFLLKLIRITPNANGDASENIPEIFGGSPVVETLPKLNGFLNFKHSVPKWYQKWREFLFIHYSLEDLIRDSNHGILQYHNNAYILEFFWQYIFDPDLDQSELEEDVTEILCSQEDFSSLFIEYRLTDLPYFLWFGILDFAQNLCHKISQPTILTFFYHLSLEVLKKSQFEYLQFKSLELLLYLSYKEPEWFKNLVHKEINKYYESLPKDSMQKFKDLVDNVNLKLQLDKKFIKTIILPSNYNKESWLFKEKLSARKSDTLFKEIFIEQLTCPVTGDLTSDFLILGCNHLISYNAIRLISVENKNSKCPFCKSEIKLESIYKLSRNATLKGLFKTLERAGNSNTLMENQQLKAELKILPSKITLSTFNRAIKTLRQHEYSTAVMWLTRILHFYPKSYSIRCKRAFASLKIEMYSQALDDLTIAIQLRPTKSLAYIYKCHINLIEKNDVDALKDIETILRIDPENINAILYKSKIYSNEKKFNEARHEIKKVINQINYPHPIISNLFEKFNRPNKMIFGLGNSLPIQLYDMDHATISGYVLLQSCNNKELIMSCCDQAIKNDEKNIIAIGIKGVLYYIMGSFGKALINFQDVLEIDPSPIALECYEKTYQMLQIYDHKWLKKLNKLVRLNINQTNIFNSHQKNELMIFKDQDEHFIRLNVMLDTNPNNSLALETRGLIYFGLALNDLNKSLIIEPNNAFALMNRGATYRLMSRYEEALMDLNKSLRLEPEDAFALRNRGAVYCMLDRYDESLIDLNESLRIEPNNAFALNNRGATYRLLNRYEESLADLNKSLKLELNDVWTLSDRGATYRLMNRYNEALADLNKSLEINPNNAWTLSVRGDTYLLDKMIIEMLITIIPVNKKL</sequence>
<dbReference type="InterPro" id="IPR011990">
    <property type="entry name" value="TPR-like_helical_dom_sf"/>
</dbReference>
<feature type="repeat" description="TPR" evidence="3">
    <location>
        <begin position="869"/>
        <end position="902"/>
    </location>
</feature>
<dbReference type="Pfam" id="PF13424">
    <property type="entry name" value="TPR_12"/>
    <property type="match status" value="1"/>
</dbReference>
<dbReference type="SMART" id="SM00028">
    <property type="entry name" value="TPR"/>
    <property type="match status" value="9"/>
</dbReference>
<dbReference type="PROSITE" id="PS50293">
    <property type="entry name" value="TPR_REGION"/>
    <property type="match status" value="1"/>
</dbReference>
<gene>
    <name evidence="4" type="ORF">CPELLU_LOCUS7608</name>
</gene>
<feature type="repeat" description="TPR" evidence="3">
    <location>
        <begin position="937"/>
        <end position="970"/>
    </location>
</feature>
<evidence type="ECO:0000313" key="5">
    <source>
        <dbReference type="Proteomes" id="UP000789759"/>
    </source>
</evidence>
<evidence type="ECO:0000256" key="2">
    <source>
        <dbReference type="ARBA" id="ARBA00022803"/>
    </source>
</evidence>
<dbReference type="InterPro" id="IPR050498">
    <property type="entry name" value="Ycf3"/>
</dbReference>
<keyword evidence="1" id="KW-0677">Repeat</keyword>
<dbReference type="Gene3D" id="3.30.40.10">
    <property type="entry name" value="Zinc/RING finger domain, C3HC4 (zinc finger)"/>
    <property type="match status" value="1"/>
</dbReference>
<feature type="repeat" description="TPR" evidence="3">
    <location>
        <begin position="971"/>
        <end position="1004"/>
    </location>
</feature>
<dbReference type="SUPFAM" id="SSF48452">
    <property type="entry name" value="TPR-like"/>
    <property type="match status" value="2"/>
</dbReference>
<dbReference type="InterPro" id="IPR013083">
    <property type="entry name" value="Znf_RING/FYVE/PHD"/>
</dbReference>
<proteinExistence type="predicted"/>
<feature type="repeat" description="TPR" evidence="3">
    <location>
        <begin position="903"/>
        <end position="936"/>
    </location>
</feature>
<protein>
    <submittedName>
        <fullName evidence="4">14007_t:CDS:1</fullName>
    </submittedName>
</protein>
<dbReference type="Pfam" id="PF13181">
    <property type="entry name" value="TPR_8"/>
    <property type="match status" value="1"/>
</dbReference>
<organism evidence="4 5">
    <name type="scientific">Cetraspora pellucida</name>
    <dbReference type="NCBI Taxonomy" id="1433469"/>
    <lineage>
        <taxon>Eukaryota</taxon>
        <taxon>Fungi</taxon>
        <taxon>Fungi incertae sedis</taxon>
        <taxon>Mucoromycota</taxon>
        <taxon>Glomeromycotina</taxon>
        <taxon>Glomeromycetes</taxon>
        <taxon>Diversisporales</taxon>
        <taxon>Gigasporaceae</taxon>
        <taxon>Cetraspora</taxon>
    </lineage>
</organism>
<keyword evidence="2 3" id="KW-0802">TPR repeat</keyword>
<feature type="repeat" description="TPR" evidence="3">
    <location>
        <begin position="737"/>
        <end position="770"/>
    </location>
</feature>
<name>A0A9N9GNF7_9GLOM</name>
<dbReference type="AlphaFoldDB" id="A0A9N9GNF7"/>
<dbReference type="Gene3D" id="1.25.40.10">
    <property type="entry name" value="Tetratricopeptide repeat domain"/>
    <property type="match status" value="5"/>
</dbReference>